<keyword evidence="4 8" id="KW-0812">Transmembrane</keyword>
<keyword evidence="6 8" id="KW-0472">Membrane</keyword>
<feature type="transmembrane region" description="Helical" evidence="8">
    <location>
        <begin position="330"/>
        <end position="348"/>
    </location>
</feature>
<feature type="region of interest" description="Disordered" evidence="7">
    <location>
        <begin position="80"/>
        <end position="103"/>
    </location>
</feature>
<sequence length="822" mass="83987">MPVILQPPLSPGGGRPRCPRPPKCRIGRGRAWFAVALWLVVAVGGFALGSAVFGRLTTSVGTAPGSESDRAADALARIGSAQDAGPGSGSGTGTGPGTGETVTAVIGGRDAADPEFAAQVRSAADRARALPGVVSVVDPYTSPAALPPARDGRSVLVRVEVAWRPGAPTVEATARDAARILHGIDAPRVRVGGGPLLTAEMNDQAERDLNRAELISLPIVVLLLLVVFGGVVAAGLPLAVALVGIASTFLVLYGFSLVTDVSVYAVQVTTMLGLGLAVDYALLIVTRFREELARDTGPDADGTENSRAGDGADATEAAVRRTSATAGRTVLVSGLTVSAGLAGLLVFPDPFLRGIGMAGAAVVAIDMIAALTLLPALLRLFGHRIPAARAKAREGRVFARAAALVGRRPVVVLSLLAAALAILAAPAAGLRLSGGDARSLPGSSESRQVYEQVRDDFGTQYVADPVDVLVKAKPGNPGGTGAPGGKGHQVEPGVAEPPAAIERFAADVARLPGVREATPRQGPDGSAVLTVRVDLPADTPSDGGPAQRVVRDIRELRGLPPYSGLDVQVTGPAARLVDYHAMLADRLPYAAAVILLATLALLFAFTGSVLLPIKAVLSNVLAVGASLGIVVWLFQDGHFGQGLGAVDATAPVLIAAIAFGLSMDYEVFLLSRIREEWLDGRDPRTAVGEGLRRSGRVVTGAALLLVVVFAAFTTGGFSPIRQIGLGLALAIVLDATVVRMLAVPAAMTLLGRAAWWAPGPLRRWHDRHGLTEGPAGAATRAGTRAGARTGTGAAQRGTTAVAVPALVGGHGDDSDQAPPRSS</sequence>
<name>A0ABV3DMM4_9ACTN</name>
<protein>
    <submittedName>
        <fullName evidence="10">MMPL family transporter</fullName>
    </submittedName>
</protein>
<dbReference type="InterPro" id="IPR004869">
    <property type="entry name" value="MMPL_dom"/>
</dbReference>
<accession>A0ABV3DMM4</accession>
<dbReference type="EMBL" id="JBEZFP010000070">
    <property type="protein sequence ID" value="MEU8136737.1"/>
    <property type="molecule type" value="Genomic_DNA"/>
</dbReference>
<dbReference type="InterPro" id="IPR050545">
    <property type="entry name" value="Mycobact_MmpL"/>
</dbReference>
<evidence type="ECO:0000313" key="11">
    <source>
        <dbReference type="Proteomes" id="UP001551482"/>
    </source>
</evidence>
<feature type="transmembrane region" description="Helical" evidence="8">
    <location>
        <begin position="264"/>
        <end position="285"/>
    </location>
</feature>
<keyword evidence="5 8" id="KW-1133">Transmembrane helix</keyword>
<comment type="caution">
    <text evidence="10">The sequence shown here is derived from an EMBL/GenBank/DDBJ whole genome shotgun (WGS) entry which is preliminary data.</text>
</comment>
<feature type="compositionally biased region" description="Gly residues" evidence="7">
    <location>
        <begin position="86"/>
        <end position="98"/>
    </location>
</feature>
<organism evidence="10 11">
    <name type="scientific">Streptodolium elevatio</name>
    <dbReference type="NCBI Taxonomy" id="3157996"/>
    <lineage>
        <taxon>Bacteria</taxon>
        <taxon>Bacillati</taxon>
        <taxon>Actinomycetota</taxon>
        <taxon>Actinomycetes</taxon>
        <taxon>Kitasatosporales</taxon>
        <taxon>Streptomycetaceae</taxon>
        <taxon>Streptodolium</taxon>
    </lineage>
</organism>
<evidence type="ECO:0000256" key="5">
    <source>
        <dbReference type="ARBA" id="ARBA00022989"/>
    </source>
</evidence>
<comment type="subcellular location">
    <subcellularLocation>
        <location evidence="1">Cell membrane</location>
        <topology evidence="1">Multi-pass membrane protein</topology>
    </subcellularLocation>
</comment>
<feature type="transmembrane region" description="Helical" evidence="8">
    <location>
        <begin position="723"/>
        <end position="742"/>
    </location>
</feature>
<evidence type="ECO:0000259" key="9">
    <source>
        <dbReference type="PROSITE" id="PS50156"/>
    </source>
</evidence>
<feature type="transmembrane region" description="Helical" evidence="8">
    <location>
        <begin position="616"/>
        <end position="634"/>
    </location>
</feature>
<dbReference type="PROSITE" id="PS50156">
    <property type="entry name" value="SSD"/>
    <property type="match status" value="1"/>
</dbReference>
<feature type="transmembrane region" description="Helical" evidence="8">
    <location>
        <begin position="354"/>
        <end position="381"/>
    </location>
</feature>
<dbReference type="InterPro" id="IPR000731">
    <property type="entry name" value="SSD"/>
</dbReference>
<dbReference type="PANTHER" id="PTHR33406">
    <property type="entry name" value="MEMBRANE PROTEIN MJ1562-RELATED"/>
    <property type="match status" value="1"/>
</dbReference>
<keyword evidence="3" id="KW-1003">Cell membrane</keyword>
<evidence type="ECO:0000256" key="3">
    <source>
        <dbReference type="ARBA" id="ARBA00022475"/>
    </source>
</evidence>
<dbReference type="RefSeq" id="WP_358357613.1">
    <property type="nucleotide sequence ID" value="NZ_JBEZFP010000070.1"/>
</dbReference>
<feature type="region of interest" description="Disordered" evidence="7">
    <location>
        <begin position="768"/>
        <end position="799"/>
    </location>
</feature>
<evidence type="ECO:0000256" key="2">
    <source>
        <dbReference type="ARBA" id="ARBA00010157"/>
    </source>
</evidence>
<evidence type="ECO:0000313" key="10">
    <source>
        <dbReference type="EMBL" id="MEU8136737.1"/>
    </source>
</evidence>
<feature type="compositionally biased region" description="Low complexity" evidence="7">
    <location>
        <begin position="775"/>
        <end position="799"/>
    </location>
</feature>
<evidence type="ECO:0000256" key="8">
    <source>
        <dbReference type="SAM" id="Phobius"/>
    </source>
</evidence>
<proteinExistence type="inferred from homology"/>
<feature type="transmembrane region" description="Helical" evidence="8">
    <location>
        <begin position="31"/>
        <end position="53"/>
    </location>
</feature>
<keyword evidence="11" id="KW-1185">Reference proteome</keyword>
<dbReference type="Pfam" id="PF03176">
    <property type="entry name" value="MMPL"/>
    <property type="match status" value="2"/>
</dbReference>
<feature type="transmembrane region" description="Helical" evidence="8">
    <location>
        <begin position="589"/>
        <end position="611"/>
    </location>
</feature>
<dbReference type="Gene3D" id="1.20.1640.10">
    <property type="entry name" value="Multidrug efflux transporter AcrB transmembrane domain"/>
    <property type="match status" value="2"/>
</dbReference>
<dbReference type="PANTHER" id="PTHR33406:SF11">
    <property type="entry name" value="MEMBRANE PROTEIN SCO6666-RELATED"/>
    <property type="match status" value="1"/>
</dbReference>
<feature type="region of interest" description="Disordered" evidence="7">
    <location>
        <begin position="295"/>
        <end position="316"/>
    </location>
</feature>
<evidence type="ECO:0000256" key="1">
    <source>
        <dbReference type="ARBA" id="ARBA00004651"/>
    </source>
</evidence>
<evidence type="ECO:0000256" key="4">
    <source>
        <dbReference type="ARBA" id="ARBA00022692"/>
    </source>
</evidence>
<feature type="transmembrane region" description="Helical" evidence="8">
    <location>
        <begin position="410"/>
        <end position="430"/>
    </location>
</feature>
<feature type="transmembrane region" description="Helical" evidence="8">
    <location>
        <begin position="694"/>
        <end position="717"/>
    </location>
</feature>
<reference evidence="10 11" key="1">
    <citation type="submission" date="2024-06" db="EMBL/GenBank/DDBJ databases">
        <title>The Natural Products Discovery Center: Release of the First 8490 Sequenced Strains for Exploring Actinobacteria Biosynthetic Diversity.</title>
        <authorList>
            <person name="Kalkreuter E."/>
            <person name="Kautsar S.A."/>
            <person name="Yang D."/>
            <person name="Bader C.D."/>
            <person name="Teijaro C.N."/>
            <person name="Fluegel L."/>
            <person name="Davis C.M."/>
            <person name="Simpson J.R."/>
            <person name="Lauterbach L."/>
            <person name="Steele A.D."/>
            <person name="Gui C."/>
            <person name="Meng S."/>
            <person name="Li G."/>
            <person name="Viehrig K."/>
            <person name="Ye F."/>
            <person name="Su P."/>
            <person name="Kiefer A.F."/>
            <person name="Nichols A."/>
            <person name="Cepeda A.J."/>
            <person name="Yan W."/>
            <person name="Fan B."/>
            <person name="Jiang Y."/>
            <person name="Adhikari A."/>
            <person name="Zheng C.-J."/>
            <person name="Schuster L."/>
            <person name="Cowan T.M."/>
            <person name="Smanski M.J."/>
            <person name="Chevrette M.G."/>
            <person name="De Carvalho L.P.S."/>
            <person name="Shen B."/>
        </authorList>
    </citation>
    <scope>NUCLEOTIDE SEQUENCE [LARGE SCALE GENOMIC DNA]</scope>
    <source>
        <strain evidence="10 11">NPDC048946</strain>
    </source>
</reference>
<feature type="domain" description="SSD" evidence="9">
    <location>
        <begin position="231"/>
        <end position="380"/>
    </location>
</feature>
<feature type="region of interest" description="Disordered" evidence="7">
    <location>
        <begin position="1"/>
        <end position="21"/>
    </location>
</feature>
<evidence type="ECO:0000256" key="7">
    <source>
        <dbReference type="SAM" id="MobiDB-lite"/>
    </source>
</evidence>
<dbReference type="SUPFAM" id="SSF82866">
    <property type="entry name" value="Multidrug efflux transporter AcrB transmembrane domain"/>
    <property type="match status" value="2"/>
</dbReference>
<feature type="transmembrane region" description="Helical" evidence="8">
    <location>
        <begin position="219"/>
        <end position="252"/>
    </location>
</feature>
<dbReference type="Proteomes" id="UP001551482">
    <property type="component" value="Unassembled WGS sequence"/>
</dbReference>
<feature type="transmembrane region" description="Helical" evidence="8">
    <location>
        <begin position="654"/>
        <end position="673"/>
    </location>
</feature>
<comment type="similarity">
    <text evidence="2">Belongs to the resistance-nodulation-cell division (RND) (TC 2.A.6) family. MmpL subfamily.</text>
</comment>
<evidence type="ECO:0000256" key="6">
    <source>
        <dbReference type="ARBA" id="ARBA00023136"/>
    </source>
</evidence>
<gene>
    <name evidence="10" type="ORF">AB0C36_24900</name>
</gene>